<evidence type="ECO:0000313" key="4">
    <source>
        <dbReference type="Proteomes" id="UP001139171"/>
    </source>
</evidence>
<feature type="chain" id="PRO_5040777605" evidence="2">
    <location>
        <begin position="24"/>
        <end position="147"/>
    </location>
</feature>
<dbReference type="GO" id="GO:0005829">
    <property type="term" value="C:cytosol"/>
    <property type="evidence" value="ECO:0007669"/>
    <property type="project" value="TreeGrafter"/>
</dbReference>
<dbReference type="PANTHER" id="PTHR11803">
    <property type="entry name" value="2-IMINOBUTANOATE/2-IMINOPROPANOATE DEAMINASE RIDA"/>
    <property type="match status" value="1"/>
</dbReference>
<dbReference type="EMBL" id="JAJNAG010000073">
    <property type="protein sequence ID" value="MCD1127679.1"/>
    <property type="molecule type" value="Genomic_DNA"/>
</dbReference>
<dbReference type="RefSeq" id="WP_230611768.1">
    <property type="nucleotide sequence ID" value="NZ_JAJNAG010000073.1"/>
</dbReference>
<dbReference type="Gene3D" id="3.30.1330.40">
    <property type="entry name" value="RutC-like"/>
    <property type="match status" value="1"/>
</dbReference>
<dbReference type="PANTHER" id="PTHR11803:SF58">
    <property type="entry name" value="PROTEIN HMF1-RELATED"/>
    <property type="match status" value="1"/>
</dbReference>
<evidence type="ECO:0000256" key="1">
    <source>
        <dbReference type="ARBA" id="ARBA00010552"/>
    </source>
</evidence>
<name>A0A9X1MZC8_9GAMM</name>
<keyword evidence="4" id="KW-1185">Reference proteome</keyword>
<reference evidence="3" key="1">
    <citation type="submission" date="2021-11" db="EMBL/GenBank/DDBJ databases">
        <title>Jinshanibacter sp. isolated from one year old Eriocheir sinensis.</title>
        <authorList>
            <person name="Li J.-Y."/>
            <person name="He W."/>
            <person name="Gao T.-H."/>
        </authorList>
    </citation>
    <scope>NUCLEOTIDE SEQUENCE</scope>
    <source>
        <strain evidence="3">LJY008</strain>
    </source>
</reference>
<dbReference type="Proteomes" id="UP001139171">
    <property type="component" value="Unassembled WGS sequence"/>
</dbReference>
<dbReference type="InterPro" id="IPR006175">
    <property type="entry name" value="YjgF/YER057c/UK114"/>
</dbReference>
<dbReference type="GO" id="GO:0019239">
    <property type="term" value="F:deaminase activity"/>
    <property type="evidence" value="ECO:0007669"/>
    <property type="project" value="TreeGrafter"/>
</dbReference>
<comment type="similarity">
    <text evidence="1">Belongs to the RutC family.</text>
</comment>
<dbReference type="FunFam" id="3.30.1330.40:FF:000001">
    <property type="entry name" value="L-PSP family endoribonuclease"/>
    <property type="match status" value="1"/>
</dbReference>
<dbReference type="NCBIfam" id="TIGR00004">
    <property type="entry name" value="Rid family detoxifying hydrolase"/>
    <property type="match status" value="1"/>
</dbReference>
<proteinExistence type="inferred from homology"/>
<dbReference type="CDD" id="cd00448">
    <property type="entry name" value="YjgF_YER057c_UK114_family"/>
    <property type="match status" value="1"/>
</dbReference>
<comment type="caution">
    <text evidence="3">The sequence shown here is derived from an EMBL/GenBank/DDBJ whole genome shotgun (WGS) entry which is preliminary data.</text>
</comment>
<sequence>MLKKTCLSVVMASVLLSAGVAQPAERNVVMPEGAKPSALFSPAIEANGFVFTSGQLPIDPATGKMVEGIEAQTEQAIANLRRVLEASGSSLDKLVKVNVYLNNIDDYASMNKIYAKAFKGAPPARTALQVGKIPLGAAIEIEGIAVK</sequence>
<gene>
    <name evidence="3" type="ORF">LPW36_17130</name>
</gene>
<evidence type="ECO:0000256" key="2">
    <source>
        <dbReference type="SAM" id="SignalP"/>
    </source>
</evidence>
<dbReference type="SUPFAM" id="SSF55298">
    <property type="entry name" value="YjgF-like"/>
    <property type="match status" value="1"/>
</dbReference>
<evidence type="ECO:0000313" key="3">
    <source>
        <dbReference type="EMBL" id="MCD1127679.1"/>
    </source>
</evidence>
<organism evidence="3 4">
    <name type="scientific">Limnobaculum eriocheiris</name>
    <dbReference type="NCBI Taxonomy" id="2897391"/>
    <lineage>
        <taxon>Bacteria</taxon>
        <taxon>Pseudomonadati</taxon>
        <taxon>Pseudomonadota</taxon>
        <taxon>Gammaproteobacteria</taxon>
        <taxon>Enterobacterales</taxon>
        <taxon>Budviciaceae</taxon>
        <taxon>Limnobaculum</taxon>
    </lineage>
</organism>
<dbReference type="InterPro" id="IPR006056">
    <property type="entry name" value="RidA"/>
</dbReference>
<dbReference type="InterPro" id="IPR035959">
    <property type="entry name" value="RutC-like_sf"/>
</dbReference>
<feature type="signal peptide" evidence="2">
    <location>
        <begin position="1"/>
        <end position="23"/>
    </location>
</feature>
<accession>A0A9X1MZC8</accession>
<protein>
    <submittedName>
        <fullName evidence="3">RidA family protein</fullName>
    </submittedName>
</protein>
<dbReference type="Pfam" id="PF01042">
    <property type="entry name" value="Ribonuc_L-PSP"/>
    <property type="match status" value="1"/>
</dbReference>
<keyword evidence="2" id="KW-0732">Signal</keyword>
<dbReference type="AlphaFoldDB" id="A0A9X1MZC8"/>